<dbReference type="EMBL" id="JALJOS010000001">
    <property type="protein sequence ID" value="KAK9845058.1"/>
    <property type="molecule type" value="Genomic_DNA"/>
</dbReference>
<reference evidence="2 3" key="1">
    <citation type="journal article" date="2024" name="Nat. Commun.">
        <title>Phylogenomics reveals the evolutionary origins of lichenization in chlorophyte algae.</title>
        <authorList>
            <person name="Puginier C."/>
            <person name="Libourel C."/>
            <person name="Otte J."/>
            <person name="Skaloud P."/>
            <person name="Haon M."/>
            <person name="Grisel S."/>
            <person name="Petersen M."/>
            <person name="Berrin J.G."/>
            <person name="Delaux P.M."/>
            <person name="Dal Grande F."/>
            <person name="Keller J."/>
        </authorList>
    </citation>
    <scope>NUCLEOTIDE SEQUENCE [LARGE SCALE GENOMIC DNA]</scope>
    <source>
        <strain evidence="2 3">SAG 2145</strain>
    </source>
</reference>
<sequence length="302" mass="34040">MVARPPSSQLPQEGSSFVKARVRYVKPPAPGDVLTSHVYEQPDGTKPDNLEHVPTEVTLTDLRQLQGQSFDLLVNGFSLVNFIVPADIDWESDDKVRSQYYPLAADLLKHHSGGSRIHVFDHTLRLGKARDDSDAKGETPGNRRIPASRVHTDYTTHGGVARLKALLPDEAKHLMKTPFAIYQIWRPLKEKVEESPLGFIDAATVDNKDFNVHRIEFPGRTGHNYALSPNPNHRWYYTKGMEPDEAYVFVEYDSRKGRARFTPHTGFKDPTSAPDAPPRESVELRALVFWENDVPQAPALEL</sequence>
<dbReference type="Proteomes" id="UP001438707">
    <property type="component" value="Unassembled WGS sequence"/>
</dbReference>
<dbReference type="PANTHER" id="PTHR34598:SF3">
    <property type="entry name" value="OXIDOREDUCTASE AN1597"/>
    <property type="match status" value="1"/>
</dbReference>
<dbReference type="GO" id="GO:0016491">
    <property type="term" value="F:oxidoreductase activity"/>
    <property type="evidence" value="ECO:0007669"/>
    <property type="project" value="InterPro"/>
</dbReference>
<dbReference type="AlphaFoldDB" id="A0AAW1SHW3"/>
<gene>
    <name evidence="2" type="ORF">WJX74_010092</name>
</gene>
<dbReference type="NCBIfam" id="NF041278">
    <property type="entry name" value="CmcJ_NvfI_EfuI"/>
    <property type="match status" value="1"/>
</dbReference>
<comment type="similarity">
    <text evidence="1">Belongs to the asaB hydroxylase/desaturase family.</text>
</comment>
<proteinExistence type="inferred from homology"/>
<evidence type="ECO:0000313" key="3">
    <source>
        <dbReference type="Proteomes" id="UP001438707"/>
    </source>
</evidence>
<dbReference type="InterPro" id="IPR044053">
    <property type="entry name" value="AsaB-like"/>
</dbReference>
<keyword evidence="3" id="KW-1185">Reference proteome</keyword>
<evidence type="ECO:0008006" key="4">
    <source>
        <dbReference type="Google" id="ProtNLM"/>
    </source>
</evidence>
<protein>
    <recommendedName>
        <fullName evidence="4">Methyltransferase</fullName>
    </recommendedName>
</protein>
<evidence type="ECO:0000256" key="1">
    <source>
        <dbReference type="ARBA" id="ARBA00023604"/>
    </source>
</evidence>
<accession>A0AAW1SHW3</accession>
<organism evidence="2 3">
    <name type="scientific">Apatococcus lobatus</name>
    <dbReference type="NCBI Taxonomy" id="904363"/>
    <lineage>
        <taxon>Eukaryota</taxon>
        <taxon>Viridiplantae</taxon>
        <taxon>Chlorophyta</taxon>
        <taxon>core chlorophytes</taxon>
        <taxon>Trebouxiophyceae</taxon>
        <taxon>Chlorellales</taxon>
        <taxon>Chlorellaceae</taxon>
        <taxon>Apatococcus</taxon>
    </lineage>
</organism>
<dbReference type="PANTHER" id="PTHR34598">
    <property type="entry name" value="BLL6449 PROTEIN"/>
    <property type="match status" value="1"/>
</dbReference>
<evidence type="ECO:0000313" key="2">
    <source>
        <dbReference type="EMBL" id="KAK9845058.1"/>
    </source>
</evidence>
<name>A0AAW1SHW3_9CHLO</name>
<comment type="caution">
    <text evidence="2">The sequence shown here is derived from an EMBL/GenBank/DDBJ whole genome shotgun (WGS) entry which is preliminary data.</text>
</comment>